<dbReference type="PANTHER" id="PTHR46689:SF1">
    <property type="entry name" value="PHOD-LIKE PHOSPHATASE DOMAIN-CONTAINING PROTEIN"/>
    <property type="match status" value="1"/>
</dbReference>
<comment type="caution">
    <text evidence="2">The sequence shown here is derived from an EMBL/GenBank/DDBJ whole genome shotgun (WGS) entry which is preliminary data.</text>
</comment>
<dbReference type="AlphaFoldDB" id="A0A175R9M7"/>
<sequence length="484" mass="53641">MDVYDGTAELAAGPLLFARGADEAVCRVAVVCVTRSGDPAPRIVVPDGKATAPLRLATLFEHDVWRADLSLPARAGASYEVNGRLHPIVTRFEGDTALAFVSCNGQENGDEARSHEDRDVMWRRLWSEHQRQPFALLLHGGDQLYADEASSAHPEVARWAELALDDRPSVVWTDEMEEAVRFYFFRRYLDLLRQPAAASLFAHVPSLMIWDDHDIFDGWGSHPPALQESPVALGLFKAAREMFLLFQLGASEAHLPGTCPDRSGRSFTQAAHFPGLSVILPDLRSERRPDRVMGETGWSAFDAALAQAPEGARRVVVSSVPALGPRLSLVEALLDFYPGQQQYEDDLRDQWQSRAHRAEWRRFLAALEGEAVCRRSPVTIVSGEIHLATRGTMECREGVLIHQLVASGITHPKPPRALGLGLGLLSRLGESPLKGRKIRLRPLPGQNAVYTADRNYLVLTREEGGWHAAWELEERGRTPALTLD</sequence>
<dbReference type="OrthoDB" id="327733at2"/>
<dbReference type="GO" id="GO:0016020">
    <property type="term" value="C:membrane"/>
    <property type="evidence" value="ECO:0007669"/>
    <property type="project" value="TreeGrafter"/>
</dbReference>
<dbReference type="InterPro" id="IPR038607">
    <property type="entry name" value="PhoD-like_sf"/>
</dbReference>
<dbReference type="InterPro" id="IPR029052">
    <property type="entry name" value="Metallo-depent_PP-like"/>
</dbReference>
<evidence type="ECO:0000259" key="1">
    <source>
        <dbReference type="Pfam" id="PF19050"/>
    </source>
</evidence>
<dbReference type="Pfam" id="PF19050">
    <property type="entry name" value="PhoD_2"/>
    <property type="match status" value="1"/>
</dbReference>
<dbReference type="EMBL" id="LDPZ01000017">
    <property type="protein sequence ID" value="KTQ96125.1"/>
    <property type="molecule type" value="Genomic_DNA"/>
</dbReference>
<protein>
    <recommendedName>
        <fullName evidence="1">PhoD-like phosphatase domain-containing protein</fullName>
    </recommendedName>
</protein>
<dbReference type="SUPFAM" id="SSF56300">
    <property type="entry name" value="Metallo-dependent phosphatases"/>
    <property type="match status" value="1"/>
</dbReference>
<dbReference type="PANTHER" id="PTHR46689">
    <property type="entry name" value="MEMBRANE PROTEIN, PUTATIVE-RELATED"/>
    <property type="match status" value="1"/>
</dbReference>
<proteinExistence type="predicted"/>
<reference evidence="2 3" key="1">
    <citation type="journal article" date="2016" name="Front. Microbiol.">
        <title>Genomic Resource of Rice Seed Associated Bacteria.</title>
        <authorList>
            <person name="Midha S."/>
            <person name="Bansal K."/>
            <person name="Sharma S."/>
            <person name="Kumar N."/>
            <person name="Patil P.P."/>
            <person name="Chaudhry V."/>
            <person name="Patil P.B."/>
        </authorList>
    </citation>
    <scope>NUCLEOTIDE SEQUENCE [LARGE SCALE GENOMIC DNA]</scope>
    <source>
        <strain evidence="2 3">NS226</strain>
    </source>
</reference>
<gene>
    <name evidence="2" type="ORF">NS226_08770</name>
</gene>
<feature type="domain" description="PhoD-like phosphatase" evidence="1">
    <location>
        <begin position="118"/>
        <end position="334"/>
    </location>
</feature>
<evidence type="ECO:0000313" key="2">
    <source>
        <dbReference type="EMBL" id="KTQ96125.1"/>
    </source>
</evidence>
<dbReference type="Gene3D" id="3.60.21.70">
    <property type="entry name" value="PhoD-like phosphatase"/>
    <property type="match status" value="1"/>
</dbReference>
<dbReference type="InterPro" id="IPR018946">
    <property type="entry name" value="PhoD-like_MPP"/>
</dbReference>
<accession>A0A175R9M7</accession>
<evidence type="ECO:0000313" key="3">
    <source>
        <dbReference type="Proteomes" id="UP000078272"/>
    </source>
</evidence>
<dbReference type="Proteomes" id="UP000078272">
    <property type="component" value="Unassembled WGS sequence"/>
</dbReference>
<name>A0A175R9M7_9HYPH</name>
<dbReference type="CDD" id="cd07389">
    <property type="entry name" value="MPP_PhoD"/>
    <property type="match status" value="1"/>
</dbReference>
<dbReference type="PATRIC" id="fig|401562.3.peg.1130"/>
<organism evidence="2 3">
    <name type="scientific">Aureimonas ureilytica</name>
    <dbReference type="NCBI Taxonomy" id="401562"/>
    <lineage>
        <taxon>Bacteria</taxon>
        <taxon>Pseudomonadati</taxon>
        <taxon>Pseudomonadota</taxon>
        <taxon>Alphaproteobacteria</taxon>
        <taxon>Hyphomicrobiales</taxon>
        <taxon>Aurantimonadaceae</taxon>
        <taxon>Aureimonas</taxon>
    </lineage>
</organism>
<dbReference type="InterPro" id="IPR043904">
    <property type="entry name" value="PhoD_2-like"/>
</dbReference>
<dbReference type="STRING" id="401562.NS365_09130"/>